<dbReference type="Proteomes" id="UP000033200">
    <property type="component" value="Chromosome"/>
</dbReference>
<evidence type="ECO:0000256" key="2">
    <source>
        <dbReference type="SAM" id="Phobius"/>
    </source>
</evidence>
<evidence type="ECO:0000313" key="3">
    <source>
        <dbReference type="EMBL" id="AIT06556.1"/>
    </source>
</evidence>
<dbReference type="KEGG" id="stax:MC45_09460"/>
<organism evidence="3 4">
    <name type="scientific">Sphingomonas taxi</name>
    <dbReference type="NCBI Taxonomy" id="1549858"/>
    <lineage>
        <taxon>Bacteria</taxon>
        <taxon>Pseudomonadati</taxon>
        <taxon>Pseudomonadota</taxon>
        <taxon>Alphaproteobacteria</taxon>
        <taxon>Sphingomonadales</taxon>
        <taxon>Sphingomonadaceae</taxon>
        <taxon>Sphingomonas</taxon>
    </lineage>
</organism>
<dbReference type="STRING" id="1549858.MC45_09460"/>
<evidence type="ECO:0000256" key="1">
    <source>
        <dbReference type="SAM" id="MobiDB-lite"/>
    </source>
</evidence>
<dbReference type="AlphaFoldDB" id="A0A097EG76"/>
<accession>A0A097EG76</accession>
<dbReference type="HOGENOM" id="CLU_205927_0_0_5"/>
<reference evidence="3 4" key="1">
    <citation type="submission" date="2014-09" db="EMBL/GenBank/DDBJ databases">
        <title>Using Illumina technology Improving SMRT sequencing Genome Assembly by RASTools.</title>
        <authorList>
            <person name="Zhou Y."/>
            <person name="Ma T."/>
            <person name="Liu T."/>
        </authorList>
    </citation>
    <scope>NUCLEOTIDE SEQUENCE [LARGE SCALE GENOMIC DNA]</scope>
    <source>
        <strain evidence="3 4">ATCC 55669</strain>
    </source>
</reference>
<keyword evidence="2" id="KW-1133">Transmembrane helix</keyword>
<proteinExistence type="predicted"/>
<feature type="transmembrane region" description="Helical" evidence="2">
    <location>
        <begin position="33"/>
        <end position="60"/>
    </location>
</feature>
<dbReference type="RefSeq" id="WP_038662272.1">
    <property type="nucleotide sequence ID" value="NZ_CP009571.1"/>
</dbReference>
<protein>
    <submittedName>
        <fullName evidence="3">Uncharacterized protein</fullName>
    </submittedName>
</protein>
<keyword evidence="2" id="KW-0812">Transmembrane</keyword>
<feature type="region of interest" description="Disordered" evidence="1">
    <location>
        <begin position="1"/>
        <end position="26"/>
    </location>
</feature>
<keyword evidence="4" id="KW-1185">Reference proteome</keyword>
<dbReference type="eggNOG" id="ENOG5032DK2">
    <property type="taxonomic scope" value="Bacteria"/>
</dbReference>
<name>A0A097EG76_9SPHN</name>
<evidence type="ECO:0000313" key="4">
    <source>
        <dbReference type="Proteomes" id="UP000033200"/>
    </source>
</evidence>
<gene>
    <name evidence="3" type="ORF">MC45_09460</name>
</gene>
<sequence length="61" mass="6837">MFVDFRDQPPPPRWEPKPPPRRLTPRQRKTMEVVVGVNIVLLLIAPLGGATILQAIGALLR</sequence>
<dbReference type="EMBL" id="CP009571">
    <property type="protein sequence ID" value="AIT06556.1"/>
    <property type="molecule type" value="Genomic_DNA"/>
</dbReference>
<keyword evidence="2" id="KW-0472">Membrane</keyword>